<evidence type="ECO:0000313" key="3">
    <source>
        <dbReference type="Proteomes" id="UP000095281"/>
    </source>
</evidence>
<keyword evidence="2" id="KW-0472">Membrane</keyword>
<dbReference type="Proteomes" id="UP000095281">
    <property type="component" value="Unplaced"/>
</dbReference>
<evidence type="ECO:0000256" key="1">
    <source>
        <dbReference type="SAM" id="MobiDB-lite"/>
    </source>
</evidence>
<feature type="transmembrane region" description="Helical" evidence="2">
    <location>
        <begin position="296"/>
        <end position="317"/>
    </location>
</feature>
<feature type="compositionally biased region" description="Acidic residues" evidence="1">
    <location>
        <begin position="198"/>
        <end position="212"/>
    </location>
</feature>
<feature type="region of interest" description="Disordered" evidence="1">
    <location>
        <begin position="194"/>
        <end position="213"/>
    </location>
</feature>
<accession>A0A1I8AY94</accession>
<protein>
    <submittedName>
        <fullName evidence="4">Uncharacterized protein</fullName>
    </submittedName>
</protein>
<evidence type="ECO:0000256" key="2">
    <source>
        <dbReference type="SAM" id="Phobius"/>
    </source>
</evidence>
<dbReference type="AlphaFoldDB" id="A0A1I8AY94"/>
<name>A0A1I8AY94_MELHA</name>
<feature type="compositionally biased region" description="Basic and acidic residues" evidence="1">
    <location>
        <begin position="98"/>
        <end position="161"/>
    </location>
</feature>
<dbReference type="WBParaSite" id="MhA1_Contig1040.frz3.gene13">
    <property type="protein sequence ID" value="MhA1_Contig1040.frz3.gene13"/>
    <property type="gene ID" value="MhA1_Contig1040.frz3.gene13"/>
</dbReference>
<keyword evidence="2" id="KW-1133">Transmembrane helix</keyword>
<reference evidence="4" key="1">
    <citation type="submission" date="2016-11" db="UniProtKB">
        <authorList>
            <consortium name="WormBaseParasite"/>
        </authorList>
    </citation>
    <scope>IDENTIFICATION</scope>
</reference>
<keyword evidence="2" id="KW-0812">Transmembrane</keyword>
<feature type="region of interest" description="Disordered" evidence="1">
    <location>
        <begin position="73"/>
        <end position="183"/>
    </location>
</feature>
<evidence type="ECO:0000313" key="4">
    <source>
        <dbReference type="WBParaSite" id="MhA1_Contig1040.frz3.gene13"/>
    </source>
</evidence>
<feature type="region of interest" description="Disordered" evidence="1">
    <location>
        <begin position="1"/>
        <end position="49"/>
    </location>
</feature>
<organism evidence="3 4">
    <name type="scientific">Meloidogyne hapla</name>
    <name type="common">Root-knot nematode worm</name>
    <dbReference type="NCBI Taxonomy" id="6305"/>
    <lineage>
        <taxon>Eukaryota</taxon>
        <taxon>Metazoa</taxon>
        <taxon>Ecdysozoa</taxon>
        <taxon>Nematoda</taxon>
        <taxon>Chromadorea</taxon>
        <taxon>Rhabditida</taxon>
        <taxon>Tylenchina</taxon>
        <taxon>Tylenchomorpha</taxon>
        <taxon>Tylenchoidea</taxon>
        <taxon>Meloidogynidae</taxon>
        <taxon>Meloidogyninae</taxon>
        <taxon>Meloidogyne</taxon>
    </lineage>
</organism>
<keyword evidence="3" id="KW-1185">Reference proteome</keyword>
<feature type="compositionally biased region" description="Basic and acidic residues" evidence="1">
    <location>
        <begin position="22"/>
        <end position="46"/>
    </location>
</feature>
<sequence>MCQRQMDMCQGITPPKCSGQQKETKKEKTKLIKQHNKDENKYRNDENEFMEIPESAQIEKVLVKESEADWSLDSGVVLEDNGNEKGKLVKGILKQKMMKKEENKEKEAQKDEKREEKEEGKEEGKKKEEMKEDIKNEEKGQEEGNKDKEGQKEEKDKKEVEQNVTTKNSTNDENKNNNKIINIEQKLEKRKEKIAEKEEQENGGEEEVEDSSDWSLLVKGRGRRALTSPLQILPFSSSLRGNQLEVDVASPQMLVLDKEDYDRIGKTKEDKNNNLIKNFEEKNEIKENYCFGNEQIIVGILTVFVAILAVYTAFWIVQKRWKKRNINEISYLGGKLICR</sequence>
<proteinExistence type="predicted"/>